<evidence type="ECO:0000256" key="6">
    <source>
        <dbReference type="NCBIfam" id="TIGR04060"/>
    </source>
</evidence>
<evidence type="ECO:0000256" key="2">
    <source>
        <dbReference type="ARBA" id="ARBA00022692"/>
    </source>
</evidence>
<dbReference type="PANTHER" id="PTHR30520">
    <property type="entry name" value="FORMATE TRANSPORTER-RELATED"/>
    <property type="match status" value="1"/>
</dbReference>
<feature type="transmembrane region" description="Helical" evidence="8">
    <location>
        <begin position="161"/>
        <end position="182"/>
    </location>
</feature>
<dbReference type="Pfam" id="PF01226">
    <property type="entry name" value="Form_Nir_trans"/>
    <property type="match status" value="1"/>
</dbReference>
<keyword evidence="7" id="KW-0129">CBS domain</keyword>
<feature type="domain" description="CBS" evidence="9">
    <location>
        <begin position="412"/>
        <end position="471"/>
    </location>
</feature>
<dbReference type="PROSITE" id="PS01005">
    <property type="entry name" value="FORMATE_NITRITE_TP_1"/>
    <property type="match status" value="1"/>
</dbReference>
<evidence type="ECO:0000256" key="4">
    <source>
        <dbReference type="ARBA" id="ARBA00023136"/>
    </source>
</evidence>
<dbReference type="SMART" id="SM00116">
    <property type="entry name" value="CBS"/>
    <property type="match status" value="2"/>
</dbReference>
<name>A0ABY5LNR4_9VIBR</name>
<feature type="transmembrane region" description="Helical" evidence="8">
    <location>
        <begin position="118"/>
        <end position="141"/>
    </location>
</feature>
<evidence type="ECO:0000256" key="7">
    <source>
        <dbReference type="PROSITE-ProRule" id="PRU00703"/>
    </source>
</evidence>
<evidence type="ECO:0000256" key="3">
    <source>
        <dbReference type="ARBA" id="ARBA00022989"/>
    </source>
</evidence>
<reference evidence="10" key="1">
    <citation type="submission" date="2022-07" db="EMBL/GenBank/DDBJ databases">
        <title>Complete genome of Vibrio japonicus strain JCM 31412T and phylogenomic assessment of the Nereis clade of the genus Vibrio.</title>
        <authorList>
            <person name="Shlafstein M.D."/>
            <person name="Emsley S.A."/>
            <person name="Ushijima B."/>
            <person name="Videau P."/>
            <person name="Saw J.H."/>
        </authorList>
    </citation>
    <scope>NUCLEOTIDE SEQUENCE</scope>
    <source>
        <strain evidence="10">JCM 31412</strain>
    </source>
</reference>
<sequence length="483" mass="52455">MTQAHSNIQYLAPAEMMAEAEKFAISKAKKSTSMTLSLAIMAGVFIGLAFIFYITVTTGSGQSNWGLSRLAGGLAFSMGLILIVICGGELFTSSVLSSISWANKQITLGKMLSTWGKVYLGNFLGAMLLLVIVSSAGLYQLDHGQWGLNALNIAQHKLHHTTLQAFSLGLLCNLLVCLAIWLTFSSSNALTKAVMTIMPVAMFVSSGFEHCVANMFMVPLGIVIQNFAPDIFWAQVGVSQAQYADLNIVNFITSNLIPVTFGNIVGGAVLVGLANWSIYRKPQLTETPISSITTTTNIASVKETTMSTTILVKDIMNTNPITVTADMLTPVAIDSLLDHQVISAPVVDSEKRLVGFFSAHDVMVDLWCQDYIPSKGQKVVDLMSRDVVAVDSVDKLVDIAEFLCINKEQLYPTTSMGIATRLNTLSLEERAKSMRVSKPHVLPVLENGKFVGVVTRTNVLNALRNVYGERSQKVEEQRLLETA</sequence>
<dbReference type="Gene3D" id="1.20.1080.10">
    <property type="entry name" value="Glycerol uptake facilitator protein"/>
    <property type="match status" value="1"/>
</dbReference>
<evidence type="ECO:0000256" key="5">
    <source>
        <dbReference type="ARBA" id="ARBA00049660"/>
    </source>
</evidence>
<evidence type="ECO:0000313" key="11">
    <source>
        <dbReference type="Proteomes" id="UP001058602"/>
    </source>
</evidence>
<comment type="similarity">
    <text evidence="5">Belongs to the FNT transporter (TC 1.A.16) family.</text>
</comment>
<comment type="subcellular location">
    <subcellularLocation>
        <location evidence="1">Membrane</location>
        <topology evidence="1">Multi-pass membrane protein</topology>
    </subcellularLocation>
</comment>
<dbReference type="NCBIfam" id="TIGR00790">
    <property type="entry name" value="fnt"/>
    <property type="match status" value="1"/>
</dbReference>
<dbReference type="InterPro" id="IPR023271">
    <property type="entry name" value="Aquaporin-like"/>
</dbReference>
<gene>
    <name evidence="10" type="primary">focA</name>
    <name evidence="10" type="ORF">NP165_13480</name>
</gene>
<dbReference type="EMBL" id="CP102097">
    <property type="protein sequence ID" value="UUM32580.1"/>
    <property type="molecule type" value="Genomic_DNA"/>
</dbReference>
<evidence type="ECO:0000259" key="9">
    <source>
        <dbReference type="PROSITE" id="PS51371"/>
    </source>
</evidence>
<feature type="transmembrane region" description="Helical" evidence="8">
    <location>
        <begin position="36"/>
        <end position="54"/>
    </location>
</feature>
<proteinExistence type="inferred from homology"/>
<dbReference type="InterPro" id="IPR024002">
    <property type="entry name" value="For/NO2_transpt_CS"/>
</dbReference>
<keyword evidence="11" id="KW-1185">Reference proteome</keyword>
<dbReference type="PROSITE" id="PS51371">
    <property type="entry name" value="CBS"/>
    <property type="match status" value="2"/>
</dbReference>
<feature type="transmembrane region" description="Helical" evidence="8">
    <location>
        <begin position="256"/>
        <end position="276"/>
    </location>
</feature>
<dbReference type="RefSeq" id="WP_257086246.1">
    <property type="nucleotide sequence ID" value="NZ_CP102097.1"/>
</dbReference>
<dbReference type="InterPro" id="IPR000644">
    <property type="entry name" value="CBS_dom"/>
</dbReference>
<dbReference type="InterPro" id="IPR000292">
    <property type="entry name" value="For/NO2_transpt"/>
</dbReference>
<evidence type="ECO:0000313" key="10">
    <source>
        <dbReference type="EMBL" id="UUM32580.1"/>
    </source>
</evidence>
<feature type="transmembrane region" description="Helical" evidence="8">
    <location>
        <begin position="74"/>
        <end position="97"/>
    </location>
</feature>
<keyword evidence="3 8" id="KW-1133">Transmembrane helix</keyword>
<keyword evidence="4 8" id="KW-0472">Membrane</keyword>
<dbReference type="NCBIfam" id="TIGR04060">
    <property type="entry name" value="formate_focA"/>
    <property type="match status" value="1"/>
</dbReference>
<dbReference type="PROSITE" id="PS01006">
    <property type="entry name" value="FORMATE_NITRITE_TP_2"/>
    <property type="match status" value="1"/>
</dbReference>
<dbReference type="Pfam" id="PF00571">
    <property type="entry name" value="CBS"/>
    <property type="match status" value="2"/>
</dbReference>
<keyword evidence="2 8" id="KW-0812">Transmembrane</keyword>
<dbReference type="InterPro" id="IPR046342">
    <property type="entry name" value="CBS_dom_sf"/>
</dbReference>
<feature type="domain" description="CBS" evidence="9">
    <location>
        <begin position="316"/>
        <end position="374"/>
    </location>
</feature>
<dbReference type="Proteomes" id="UP001058602">
    <property type="component" value="Chromosome 2"/>
</dbReference>
<organism evidence="10 11">
    <name type="scientific">Vibrio japonicus</name>
    <dbReference type="NCBI Taxonomy" id="1824638"/>
    <lineage>
        <taxon>Bacteria</taxon>
        <taxon>Pseudomonadati</taxon>
        <taxon>Pseudomonadota</taxon>
        <taxon>Gammaproteobacteria</taxon>
        <taxon>Vibrionales</taxon>
        <taxon>Vibrionaceae</taxon>
        <taxon>Vibrio</taxon>
    </lineage>
</organism>
<evidence type="ECO:0000256" key="8">
    <source>
        <dbReference type="SAM" id="Phobius"/>
    </source>
</evidence>
<dbReference type="PANTHER" id="PTHR30520:SF6">
    <property type="entry name" value="FORMATE_NITRATE FAMILY TRANSPORTER (EUROFUNG)"/>
    <property type="match status" value="1"/>
</dbReference>
<dbReference type="Gene3D" id="3.10.580.10">
    <property type="entry name" value="CBS-domain"/>
    <property type="match status" value="2"/>
</dbReference>
<accession>A0ABY5LNR4</accession>
<dbReference type="InterPro" id="IPR023999">
    <property type="entry name" value="Formate_transptr_FocA"/>
</dbReference>
<dbReference type="SUPFAM" id="SSF54631">
    <property type="entry name" value="CBS-domain pair"/>
    <property type="match status" value="1"/>
</dbReference>
<protein>
    <recommendedName>
        <fullName evidence="6">Formate transporter FocA</fullName>
    </recommendedName>
</protein>
<evidence type="ECO:0000256" key="1">
    <source>
        <dbReference type="ARBA" id="ARBA00004141"/>
    </source>
</evidence>